<keyword evidence="5" id="KW-0593">Phospholipase A2 inhibitor</keyword>
<dbReference type="PANTHER" id="PTHR10136">
    <property type="entry name" value="SECRETOGLOBIN FAMILY 1 MEMBER"/>
    <property type="match status" value="1"/>
</dbReference>
<dbReference type="STRING" id="391180.A0A2Y9K0I7"/>
<evidence type="ECO:0000256" key="7">
    <source>
        <dbReference type="ARBA" id="ARBA00031712"/>
    </source>
</evidence>
<evidence type="ECO:0000256" key="5">
    <source>
        <dbReference type="ARBA" id="ARBA00023005"/>
    </source>
</evidence>
<feature type="chain" id="PRO_5015954574" description="Uteroglobin" evidence="8">
    <location>
        <begin position="22"/>
        <end position="111"/>
    </location>
</feature>
<evidence type="ECO:0000313" key="9">
    <source>
        <dbReference type="Proteomes" id="UP000248482"/>
    </source>
</evidence>
<dbReference type="PANTHER" id="PTHR10136:SF6">
    <property type="entry name" value="UTEROGLOBIN"/>
    <property type="match status" value="1"/>
</dbReference>
<keyword evidence="9" id="KW-1185">Reference proteome</keyword>
<gene>
    <name evidence="10" type="primary">LOC111150157</name>
</gene>
<keyword evidence="8" id="KW-0732">Signal</keyword>
<accession>A0A2Y9K0I7</accession>
<keyword evidence="4" id="KW-0964">Secreted</keyword>
<dbReference type="RefSeq" id="XP_022363260.1">
    <property type="nucleotide sequence ID" value="XM_022507552.1"/>
</dbReference>
<dbReference type="SMART" id="SM00096">
    <property type="entry name" value="UTG"/>
    <property type="match status" value="1"/>
</dbReference>
<evidence type="ECO:0000256" key="2">
    <source>
        <dbReference type="ARBA" id="ARBA00008650"/>
    </source>
</evidence>
<dbReference type="OrthoDB" id="9585556at2759"/>
<evidence type="ECO:0000256" key="1">
    <source>
        <dbReference type="ARBA" id="ARBA00004613"/>
    </source>
</evidence>
<dbReference type="GO" id="GO:0019834">
    <property type="term" value="F:phospholipase A2 inhibitor activity"/>
    <property type="evidence" value="ECO:0007669"/>
    <property type="project" value="UniProtKB-KW"/>
</dbReference>
<dbReference type="PRINTS" id="PR00486">
    <property type="entry name" value="UTEROGLOBIN"/>
</dbReference>
<evidence type="ECO:0000313" key="10">
    <source>
        <dbReference type="RefSeq" id="XP_022363260.1"/>
    </source>
</evidence>
<dbReference type="InterPro" id="IPR035960">
    <property type="entry name" value="Secretoglobin_sf"/>
</dbReference>
<dbReference type="InterPro" id="IPR043215">
    <property type="entry name" value="Secretoglobin_1C-like"/>
</dbReference>
<dbReference type="FunFam" id="1.10.210.10:FF:000001">
    <property type="entry name" value="Uteroglobin"/>
    <property type="match status" value="1"/>
</dbReference>
<keyword evidence="6" id="KW-1015">Disulfide bond</keyword>
<name>A0A2Y9K0I7_ENHLU</name>
<dbReference type="PROSITE" id="PS51311">
    <property type="entry name" value="SCGB"/>
    <property type="match status" value="1"/>
</dbReference>
<organism evidence="9 10">
    <name type="scientific">Enhydra lutris kenyoni</name>
    <name type="common">northern sea otter</name>
    <dbReference type="NCBI Taxonomy" id="391180"/>
    <lineage>
        <taxon>Eukaryota</taxon>
        <taxon>Metazoa</taxon>
        <taxon>Chordata</taxon>
        <taxon>Craniata</taxon>
        <taxon>Vertebrata</taxon>
        <taxon>Euteleostomi</taxon>
        <taxon>Mammalia</taxon>
        <taxon>Eutheria</taxon>
        <taxon>Laurasiatheria</taxon>
        <taxon>Carnivora</taxon>
        <taxon>Caniformia</taxon>
        <taxon>Musteloidea</taxon>
        <taxon>Mustelidae</taxon>
        <taxon>Lutrinae</taxon>
        <taxon>Enhydra</taxon>
    </lineage>
</organism>
<evidence type="ECO:0000256" key="3">
    <source>
        <dbReference type="ARBA" id="ARBA00020696"/>
    </source>
</evidence>
<dbReference type="CDD" id="cd00633">
    <property type="entry name" value="Secretoglobin"/>
    <property type="match status" value="1"/>
</dbReference>
<comment type="subcellular location">
    <subcellularLocation>
        <location evidence="1">Secreted</location>
    </subcellularLocation>
</comment>
<dbReference type="AlphaFoldDB" id="A0A2Y9K0I7"/>
<comment type="similarity">
    <text evidence="2">Belongs to the secretoglobin family.</text>
</comment>
<dbReference type="GO" id="GO:0005737">
    <property type="term" value="C:cytoplasm"/>
    <property type="evidence" value="ECO:0007669"/>
    <property type="project" value="TreeGrafter"/>
</dbReference>
<dbReference type="Pfam" id="PF01099">
    <property type="entry name" value="Uteroglobin"/>
    <property type="match status" value="1"/>
</dbReference>
<feature type="signal peptide" evidence="8">
    <location>
        <begin position="1"/>
        <end position="21"/>
    </location>
</feature>
<dbReference type="KEGG" id="elk:111150157"/>
<evidence type="ECO:0000256" key="8">
    <source>
        <dbReference type="SAM" id="SignalP"/>
    </source>
</evidence>
<sequence>MKLAVILTLASLALCCSLASAEICPGFLNVIKTLFVGTLSSYEAALEFFVPDADMKDGMIQLRNLVDTLPSNTTENILKFTVTSSFPPVPLSSGSPQSLGYSLAPFFWSRF</sequence>
<dbReference type="InterPro" id="IPR016126">
    <property type="entry name" value="Secretoglobin"/>
</dbReference>
<dbReference type="GO" id="GO:0005615">
    <property type="term" value="C:extracellular space"/>
    <property type="evidence" value="ECO:0007669"/>
    <property type="project" value="TreeGrafter"/>
</dbReference>
<proteinExistence type="inferred from homology"/>
<protein>
    <recommendedName>
        <fullName evidence="3">Uteroglobin</fullName>
    </recommendedName>
    <alternativeName>
        <fullName evidence="7">Secretoglobin family 1A member 1</fullName>
    </alternativeName>
</protein>
<evidence type="ECO:0000256" key="6">
    <source>
        <dbReference type="ARBA" id="ARBA00023157"/>
    </source>
</evidence>
<dbReference type="Proteomes" id="UP000248482">
    <property type="component" value="Unplaced"/>
</dbReference>
<dbReference type="GO" id="GO:0007165">
    <property type="term" value="P:signal transduction"/>
    <property type="evidence" value="ECO:0007669"/>
    <property type="project" value="InterPro"/>
</dbReference>
<dbReference type="GeneID" id="111150157"/>
<dbReference type="Gene3D" id="1.10.210.10">
    <property type="entry name" value="Secretoglobin"/>
    <property type="match status" value="1"/>
</dbReference>
<dbReference type="InterPro" id="IPR000329">
    <property type="entry name" value="Uteroglobin"/>
</dbReference>
<evidence type="ECO:0000256" key="4">
    <source>
        <dbReference type="ARBA" id="ARBA00022525"/>
    </source>
</evidence>
<reference evidence="10" key="1">
    <citation type="submission" date="2025-08" db="UniProtKB">
        <authorList>
            <consortium name="RefSeq"/>
        </authorList>
    </citation>
    <scope>IDENTIFICATION</scope>
    <source>
        <tissue evidence="10">Blood</tissue>
    </source>
</reference>
<dbReference type="SUPFAM" id="SSF48201">
    <property type="entry name" value="Uteroglobin-like"/>
    <property type="match status" value="1"/>
</dbReference>